<name>A0AB33BNP7_MICA7</name>
<dbReference type="Proteomes" id="UP000192439">
    <property type="component" value="Chromosome"/>
</dbReference>
<accession>A0AB33BNP7</accession>
<evidence type="ECO:0000313" key="3">
    <source>
        <dbReference type="Proteomes" id="UP000192439"/>
    </source>
</evidence>
<dbReference type="EMBL" id="CP020771">
    <property type="protein sequence ID" value="ARI81919.1"/>
    <property type="molecule type" value="Genomic_DNA"/>
</dbReference>
<evidence type="ECO:0000313" key="1">
    <source>
        <dbReference type="EMBL" id="ARI81919.1"/>
    </source>
</evidence>
<protein>
    <submittedName>
        <fullName evidence="1">Uncharacterized protein</fullName>
    </submittedName>
</protein>
<dbReference type="AlphaFoldDB" id="A0AB33BNP7"/>
<keyword evidence="3" id="KW-1185">Reference proteome</keyword>
<proteinExistence type="predicted"/>
<sequence length="55" mass="6443">MDWGYKGWNPYVERHLAIFVNCFLSRANSSIKSLAREGFSQFMPPYRTITSNEEP</sequence>
<gene>
    <name evidence="1" type="ORF">BH695_2640</name>
    <name evidence="2" type="ORF">BH695_3756</name>
</gene>
<reference evidence="1 3" key="1">
    <citation type="journal article" date="2018" name="Harmful Algae">
        <title>The highly heterogeneous methylated genomes and diverse restriction-modification systems of bloom-forming Microcystis.</title>
        <authorList>
            <person name="Zhao L."/>
            <person name="Song Y."/>
            <person name="Li L."/>
            <person name="Gan N."/>
            <person name="Brand J.J."/>
            <person name="Song L."/>
        </authorList>
    </citation>
    <scope>NUCLEOTIDE SEQUENCE [LARGE SCALE GENOMIC DNA]</scope>
    <source>
        <strain evidence="1 3">PCC 7806SL</strain>
    </source>
</reference>
<organism evidence="1 3">
    <name type="scientific">Microcystis aeruginosa PCC 7806SL</name>
    <dbReference type="NCBI Taxonomy" id="1903187"/>
    <lineage>
        <taxon>Bacteria</taxon>
        <taxon>Bacillati</taxon>
        <taxon>Cyanobacteriota</taxon>
        <taxon>Cyanophyceae</taxon>
        <taxon>Oscillatoriophycideae</taxon>
        <taxon>Chroococcales</taxon>
        <taxon>Microcystaceae</taxon>
        <taxon>Microcystis</taxon>
    </lineage>
</organism>
<dbReference type="EMBL" id="CP020771">
    <property type="protein sequence ID" value="ARI83035.1"/>
    <property type="molecule type" value="Genomic_DNA"/>
</dbReference>
<evidence type="ECO:0000313" key="2">
    <source>
        <dbReference type="EMBL" id="ARI83035.1"/>
    </source>
</evidence>